<reference evidence="1" key="2">
    <citation type="journal article" date="2015" name="Data Brief">
        <title>Shoot transcriptome of the giant reed, Arundo donax.</title>
        <authorList>
            <person name="Barrero R.A."/>
            <person name="Guerrero F.D."/>
            <person name="Moolhuijzen P."/>
            <person name="Goolsby J.A."/>
            <person name="Tidwell J."/>
            <person name="Bellgard S.E."/>
            <person name="Bellgard M.I."/>
        </authorList>
    </citation>
    <scope>NUCLEOTIDE SEQUENCE</scope>
    <source>
        <tissue evidence="1">Shoot tissue taken approximately 20 cm above the soil surface</tissue>
    </source>
</reference>
<name>A0A0A9DHQ2_ARUDO</name>
<protein>
    <submittedName>
        <fullName evidence="1">AGO908</fullName>
    </submittedName>
</protein>
<dbReference type="EMBL" id="GBRH01212760">
    <property type="protein sequence ID" value="JAD85135.1"/>
    <property type="molecule type" value="Transcribed_RNA"/>
</dbReference>
<proteinExistence type="predicted"/>
<organism evidence="1">
    <name type="scientific">Arundo donax</name>
    <name type="common">Giant reed</name>
    <name type="synonym">Donax arundinaceus</name>
    <dbReference type="NCBI Taxonomy" id="35708"/>
    <lineage>
        <taxon>Eukaryota</taxon>
        <taxon>Viridiplantae</taxon>
        <taxon>Streptophyta</taxon>
        <taxon>Embryophyta</taxon>
        <taxon>Tracheophyta</taxon>
        <taxon>Spermatophyta</taxon>
        <taxon>Magnoliopsida</taxon>
        <taxon>Liliopsida</taxon>
        <taxon>Poales</taxon>
        <taxon>Poaceae</taxon>
        <taxon>PACMAD clade</taxon>
        <taxon>Arundinoideae</taxon>
        <taxon>Arundineae</taxon>
        <taxon>Arundo</taxon>
    </lineage>
</organism>
<sequence length="79" mass="8709">MQGSEPYLSVLYRNSYPSLPLDTSALQEGCKTQLAHNFVCPCSCSNPSMEASDTQSSCHTVDQNNLQASLFALMQHPQR</sequence>
<evidence type="ECO:0000313" key="1">
    <source>
        <dbReference type="EMBL" id="JAD85135.1"/>
    </source>
</evidence>
<dbReference type="AlphaFoldDB" id="A0A0A9DHQ2"/>
<accession>A0A0A9DHQ2</accession>
<reference evidence="1" key="1">
    <citation type="submission" date="2014-09" db="EMBL/GenBank/DDBJ databases">
        <authorList>
            <person name="Magalhaes I.L.F."/>
            <person name="Oliveira U."/>
            <person name="Santos F.R."/>
            <person name="Vidigal T.H.D.A."/>
            <person name="Brescovit A.D."/>
            <person name="Santos A.J."/>
        </authorList>
    </citation>
    <scope>NUCLEOTIDE SEQUENCE</scope>
    <source>
        <tissue evidence="1">Shoot tissue taken approximately 20 cm above the soil surface</tissue>
    </source>
</reference>